<evidence type="ECO:0000313" key="11">
    <source>
        <dbReference type="EMBL" id="PIW91575.1"/>
    </source>
</evidence>
<evidence type="ECO:0000256" key="7">
    <source>
        <dbReference type="HAMAP-Rule" id="MF_01306"/>
    </source>
</evidence>
<dbReference type="Pfam" id="PF01479">
    <property type="entry name" value="S4"/>
    <property type="match status" value="1"/>
</dbReference>
<reference evidence="12" key="1">
    <citation type="submission" date="2017-09" db="EMBL/GenBank/DDBJ databases">
        <title>Depth-based differentiation of microbial function through sediment-hosted aquifers and enrichment of novel symbionts in the deep terrestrial subsurface.</title>
        <authorList>
            <person name="Probst A.J."/>
            <person name="Ladd B."/>
            <person name="Jarett J.K."/>
            <person name="Geller-Mcgrath D.E."/>
            <person name="Sieber C.M.K."/>
            <person name="Emerson J.B."/>
            <person name="Anantharaman K."/>
            <person name="Thomas B.C."/>
            <person name="Malmstrom R."/>
            <person name="Stieglmeier M."/>
            <person name="Klingl A."/>
            <person name="Woyke T."/>
            <person name="Ryan C.M."/>
            <person name="Banfield J.F."/>
        </authorList>
    </citation>
    <scope>NUCLEOTIDE SEQUENCE [LARGE SCALE GENOMIC DNA]</scope>
</reference>
<dbReference type="InterPro" id="IPR018079">
    <property type="entry name" value="Ribosomal_uS4_CS"/>
</dbReference>
<keyword evidence="2 7" id="KW-0699">rRNA-binding</keyword>
<dbReference type="PROSITE" id="PS00632">
    <property type="entry name" value="RIBOSOMAL_S4"/>
    <property type="match status" value="1"/>
</dbReference>
<dbReference type="GO" id="GO:0003735">
    <property type="term" value="F:structural constituent of ribosome"/>
    <property type="evidence" value="ECO:0007669"/>
    <property type="project" value="InterPro"/>
</dbReference>
<evidence type="ECO:0000256" key="3">
    <source>
        <dbReference type="ARBA" id="ARBA00022884"/>
    </source>
</evidence>
<dbReference type="GO" id="GO:0019843">
    <property type="term" value="F:rRNA binding"/>
    <property type="evidence" value="ECO:0007669"/>
    <property type="project" value="UniProtKB-UniRule"/>
</dbReference>
<dbReference type="FunFam" id="3.10.290.10:FF:000001">
    <property type="entry name" value="30S ribosomal protein S4"/>
    <property type="match status" value="1"/>
</dbReference>
<dbReference type="Pfam" id="PF00163">
    <property type="entry name" value="Ribosomal_S4"/>
    <property type="match status" value="1"/>
</dbReference>
<dbReference type="GO" id="GO:0042274">
    <property type="term" value="P:ribosomal small subunit biogenesis"/>
    <property type="evidence" value="ECO:0007669"/>
    <property type="project" value="TreeGrafter"/>
</dbReference>
<evidence type="ECO:0000259" key="10">
    <source>
        <dbReference type="SMART" id="SM01390"/>
    </source>
</evidence>
<keyword evidence="3 7" id="KW-0694">RNA-binding</keyword>
<evidence type="ECO:0000313" key="12">
    <source>
        <dbReference type="Proteomes" id="UP000236840"/>
    </source>
</evidence>
<dbReference type="NCBIfam" id="TIGR01017">
    <property type="entry name" value="rpsD_bact"/>
    <property type="match status" value="1"/>
</dbReference>
<feature type="domain" description="Small ribosomal subunit protein uS4 N-terminal" evidence="10">
    <location>
        <begin position="3"/>
        <end position="99"/>
    </location>
</feature>
<dbReference type="AlphaFoldDB" id="A0A2H9N1P0"/>
<dbReference type="SUPFAM" id="SSF55174">
    <property type="entry name" value="Alpha-L RNA-binding motif"/>
    <property type="match status" value="1"/>
</dbReference>
<keyword evidence="5 7" id="KW-0687">Ribonucleoprotein</keyword>
<dbReference type="EMBL" id="PFHJ01000008">
    <property type="protein sequence ID" value="PIW91575.1"/>
    <property type="molecule type" value="Genomic_DNA"/>
</dbReference>
<dbReference type="SMART" id="SM00363">
    <property type="entry name" value="S4"/>
    <property type="match status" value="1"/>
</dbReference>
<name>A0A2H9N1P0_9BACT</name>
<dbReference type="NCBIfam" id="NF003717">
    <property type="entry name" value="PRK05327.1"/>
    <property type="match status" value="1"/>
</dbReference>
<organism evidence="11 12">
    <name type="scientific">Candidatus Nealsonbacteria bacterium CG_4_8_14_3_um_filter_37_36</name>
    <dbReference type="NCBI Taxonomy" id="1974688"/>
    <lineage>
        <taxon>Bacteria</taxon>
        <taxon>Candidatus Nealsoniibacteriota</taxon>
    </lineage>
</organism>
<dbReference type="HAMAP" id="MF_01306_B">
    <property type="entry name" value="Ribosomal_uS4_B"/>
    <property type="match status" value="1"/>
</dbReference>
<evidence type="ECO:0000256" key="6">
    <source>
        <dbReference type="ARBA" id="ARBA00035254"/>
    </source>
</evidence>
<comment type="caution">
    <text evidence="11">The sequence shown here is derived from an EMBL/GenBank/DDBJ whole genome shotgun (WGS) entry which is preliminary data.</text>
</comment>
<evidence type="ECO:0000256" key="2">
    <source>
        <dbReference type="ARBA" id="ARBA00022730"/>
    </source>
</evidence>
<accession>A0A2H9N1P0</accession>
<comment type="similarity">
    <text evidence="1 7 8">Belongs to the universal ribosomal protein uS4 family.</text>
</comment>
<dbReference type="InterPro" id="IPR022801">
    <property type="entry name" value="Ribosomal_uS4"/>
</dbReference>
<protein>
    <recommendedName>
        <fullName evidence="6 7">Small ribosomal subunit protein uS4</fullName>
    </recommendedName>
</protein>
<dbReference type="InterPro" id="IPR036986">
    <property type="entry name" value="S4_RNA-bd_sf"/>
</dbReference>
<feature type="domain" description="RNA-binding S4" evidence="9">
    <location>
        <begin position="100"/>
        <end position="163"/>
    </location>
</feature>
<keyword evidence="4 7" id="KW-0689">Ribosomal protein</keyword>
<dbReference type="GO" id="GO:0006412">
    <property type="term" value="P:translation"/>
    <property type="evidence" value="ECO:0007669"/>
    <property type="project" value="UniProtKB-UniRule"/>
</dbReference>
<gene>
    <name evidence="7" type="primary">rpsD</name>
    <name evidence="11" type="ORF">COZ90_00315</name>
</gene>
<evidence type="ECO:0000259" key="9">
    <source>
        <dbReference type="SMART" id="SM00363"/>
    </source>
</evidence>
<dbReference type="PROSITE" id="PS50889">
    <property type="entry name" value="S4"/>
    <property type="match status" value="1"/>
</dbReference>
<sequence>MENVKCKICRRLGVKLFLRGEKCLSPKCPMVKKAYPPGLRRRKRRVRGFSEYGKELNEKQKLKNWYNLKERQFRKYVKGVLKKRGKVEDETLLLIKTLESRLDNVVFRLGFAKSRPQAKQLVSHGHFLVNGKSIDAPSYPVKKGDIITLKPQKVKKNIFQNLKNLLKKYKPPAWLELNVEKLEGKVIGEPSLEEAAPPVEISAIFEFYSR</sequence>
<dbReference type="InterPro" id="IPR005709">
    <property type="entry name" value="Ribosomal_uS4_bac-type"/>
</dbReference>
<dbReference type="InterPro" id="IPR002942">
    <property type="entry name" value="S4_RNA-bd"/>
</dbReference>
<dbReference type="SMART" id="SM01390">
    <property type="entry name" value="Ribosomal_S4"/>
    <property type="match status" value="1"/>
</dbReference>
<dbReference type="Gene3D" id="3.10.290.10">
    <property type="entry name" value="RNA-binding S4 domain"/>
    <property type="match status" value="1"/>
</dbReference>
<dbReference type="InterPro" id="IPR001912">
    <property type="entry name" value="Ribosomal_uS4_N"/>
</dbReference>
<evidence type="ECO:0000256" key="5">
    <source>
        <dbReference type="ARBA" id="ARBA00023274"/>
    </source>
</evidence>
<dbReference type="CDD" id="cd00165">
    <property type="entry name" value="S4"/>
    <property type="match status" value="1"/>
</dbReference>
<dbReference type="Gene3D" id="1.10.1050.10">
    <property type="entry name" value="Ribosomal Protein S4 Delta 41, Chain A, domain 1"/>
    <property type="match status" value="1"/>
</dbReference>
<evidence type="ECO:0000256" key="8">
    <source>
        <dbReference type="RuleBase" id="RU003699"/>
    </source>
</evidence>
<evidence type="ECO:0000256" key="4">
    <source>
        <dbReference type="ARBA" id="ARBA00022980"/>
    </source>
</evidence>
<dbReference type="GO" id="GO:0015935">
    <property type="term" value="C:small ribosomal subunit"/>
    <property type="evidence" value="ECO:0007669"/>
    <property type="project" value="InterPro"/>
</dbReference>
<comment type="function">
    <text evidence="7">One of the primary rRNA binding proteins, it binds directly to 16S rRNA where it nucleates assembly of the body of the 30S subunit.</text>
</comment>
<dbReference type="PANTHER" id="PTHR11831">
    <property type="entry name" value="30S 40S RIBOSOMAL PROTEIN"/>
    <property type="match status" value="1"/>
</dbReference>
<comment type="subunit">
    <text evidence="7">Part of the 30S ribosomal subunit. Contacts protein S5. The interaction surface between S4 and S5 is involved in control of translational fidelity.</text>
</comment>
<dbReference type="PANTHER" id="PTHR11831:SF4">
    <property type="entry name" value="SMALL RIBOSOMAL SUBUNIT PROTEIN US4M"/>
    <property type="match status" value="1"/>
</dbReference>
<evidence type="ECO:0000256" key="1">
    <source>
        <dbReference type="ARBA" id="ARBA00007465"/>
    </source>
</evidence>
<dbReference type="Proteomes" id="UP000236840">
    <property type="component" value="Unassembled WGS sequence"/>
</dbReference>
<proteinExistence type="inferred from homology"/>
<comment type="function">
    <text evidence="7">With S5 and S12 plays an important role in translational accuracy.</text>
</comment>